<name>A0A6J4SED6_9ACTN</name>
<feature type="signal peptide" evidence="1">
    <location>
        <begin position="1"/>
        <end position="29"/>
    </location>
</feature>
<sequence length="681" mass="69334">MRTTDRPVCLCALLAVTALLLSAVPAAMAAPGDLDASFGGTGIVKRSGSGVDAAVQADGKVVRLTREFEIARYTVDGRLDPTFGTGGVVTAPGGNGDAIIVQPDGRIVAVGDRTDGSDTNFLVRRYLPDGTRDAGFGTDGAVATPIAASGGADRALAVAVAPDGKLVVAGCTSPMASCGAPGSSASSDTAVARYTADGALDPSFDRDGRVTVVVGAGDRGDQANGVAVRPDGGVVLGGTADTRIDAGGPVDEDFAVTQLSPGGQRDLTYSDDGIATVGIELGGERRDDGRAGVALQRDGKVLIAGQSGPSSTVSSFAVARLDSGGALDPGFGAGGVARTGVGSTSAGVARGLALQSDGKAVLVGHDGQERGILAVRYTTAGAVDPTFGNHGQVVVAGEDAPAVSVRTDADDQPILSGGTGVGFVARLAGDDRADLGFRSFPRPAILYTAPGSDSGLFFIHNRGPKGARAVTLDSSIPAGATVSSLTTTQGSCALTARIACALGDLPAGGEAQVRFRFAVESGGRYSFLGTVDSATVDPARTNNKFDAGTFFASRLGRPLPPPQPPPAPDISKPRLTSVRLARPSFRRSRGSTRLTFTLSEAAEVRVTFSGVARVRGRERLVRIPGALVLDRQRGRNGLTFTARLADRARRVAPGRYRVALVASDRAGNRAAAVRRTFTIRR</sequence>
<evidence type="ECO:0000313" key="3">
    <source>
        <dbReference type="EMBL" id="CAA9497261.1"/>
    </source>
</evidence>
<dbReference type="EMBL" id="CADCVR010000058">
    <property type="protein sequence ID" value="CAA9497261.1"/>
    <property type="molecule type" value="Genomic_DNA"/>
</dbReference>
<dbReference type="NCBIfam" id="TIGR02608">
    <property type="entry name" value="delta_60_rpt"/>
    <property type="match status" value="6"/>
</dbReference>
<organism evidence="3">
    <name type="scientific">uncultured Solirubrobacteraceae bacterium</name>
    <dbReference type="NCBI Taxonomy" id="1162706"/>
    <lineage>
        <taxon>Bacteria</taxon>
        <taxon>Bacillati</taxon>
        <taxon>Actinomycetota</taxon>
        <taxon>Thermoleophilia</taxon>
        <taxon>Solirubrobacterales</taxon>
        <taxon>Solirubrobacteraceae</taxon>
        <taxon>environmental samples</taxon>
    </lineage>
</organism>
<dbReference type="SUPFAM" id="SSF75011">
    <property type="entry name" value="3-carboxy-cis,cis-mucoante lactonizing enzyme"/>
    <property type="match status" value="1"/>
</dbReference>
<reference evidence="3" key="1">
    <citation type="submission" date="2020-02" db="EMBL/GenBank/DDBJ databases">
        <authorList>
            <person name="Meier V. D."/>
        </authorList>
    </citation>
    <scope>NUCLEOTIDE SEQUENCE</scope>
    <source>
        <strain evidence="3">AVDCRST_MAG53</strain>
    </source>
</reference>
<dbReference type="Pfam" id="PF17164">
    <property type="entry name" value="DUF5122"/>
    <property type="match status" value="4"/>
</dbReference>
<dbReference type="AlphaFoldDB" id="A0A6J4SED6"/>
<accession>A0A6J4SED6</accession>
<dbReference type="Pfam" id="PF01345">
    <property type="entry name" value="DUF11"/>
    <property type="match status" value="1"/>
</dbReference>
<feature type="chain" id="PRO_5027117618" description="DUF11 domain-containing protein" evidence="1">
    <location>
        <begin position="30"/>
        <end position="681"/>
    </location>
</feature>
<evidence type="ECO:0000256" key="1">
    <source>
        <dbReference type="SAM" id="SignalP"/>
    </source>
</evidence>
<evidence type="ECO:0000259" key="2">
    <source>
        <dbReference type="Pfam" id="PF01345"/>
    </source>
</evidence>
<keyword evidence="1" id="KW-0732">Signal</keyword>
<proteinExistence type="predicted"/>
<gene>
    <name evidence="3" type="ORF">AVDCRST_MAG53-2189</name>
</gene>
<feature type="domain" description="DUF11" evidence="2">
    <location>
        <begin position="459"/>
        <end position="545"/>
    </location>
</feature>
<dbReference type="Gene3D" id="2.80.10.50">
    <property type="match status" value="2"/>
</dbReference>
<dbReference type="InterPro" id="IPR001434">
    <property type="entry name" value="OmcB-like_DUF11"/>
</dbReference>
<dbReference type="InterPro" id="IPR013431">
    <property type="entry name" value="Delta_60_rpt"/>
</dbReference>
<protein>
    <recommendedName>
        <fullName evidence="2">DUF11 domain-containing protein</fullName>
    </recommendedName>
</protein>